<gene>
    <name evidence="2" type="ORF">G2W53_038763</name>
</gene>
<keyword evidence="3" id="KW-1185">Reference proteome</keyword>
<name>A0A834W287_9FABA</name>
<accession>A0A834W287</accession>
<evidence type="ECO:0000313" key="3">
    <source>
        <dbReference type="Proteomes" id="UP000634136"/>
    </source>
</evidence>
<reference evidence="2" key="1">
    <citation type="submission" date="2020-09" db="EMBL/GenBank/DDBJ databases">
        <title>Genome-Enabled Discovery of Anthraquinone Biosynthesis in Senna tora.</title>
        <authorList>
            <person name="Kang S.-H."/>
            <person name="Pandey R.P."/>
            <person name="Lee C.-M."/>
            <person name="Sim J.-S."/>
            <person name="Jeong J.-T."/>
            <person name="Choi B.-S."/>
            <person name="Jung M."/>
            <person name="Ginzburg D."/>
            <person name="Zhao K."/>
            <person name="Won S.Y."/>
            <person name="Oh T.-J."/>
            <person name="Yu Y."/>
            <person name="Kim N.-H."/>
            <person name="Lee O.R."/>
            <person name="Lee T.-H."/>
            <person name="Bashyal P."/>
            <person name="Kim T.-S."/>
            <person name="Lee W.-H."/>
            <person name="Kawkins C."/>
            <person name="Kim C.-K."/>
            <person name="Kim J.S."/>
            <person name="Ahn B.O."/>
            <person name="Rhee S.Y."/>
            <person name="Sohng J.K."/>
        </authorList>
    </citation>
    <scope>NUCLEOTIDE SEQUENCE</scope>
    <source>
        <tissue evidence="2">Leaf</tissue>
    </source>
</reference>
<protein>
    <submittedName>
        <fullName evidence="2">Uncharacterized protein</fullName>
    </submittedName>
</protein>
<proteinExistence type="predicted"/>
<organism evidence="2 3">
    <name type="scientific">Senna tora</name>
    <dbReference type="NCBI Taxonomy" id="362788"/>
    <lineage>
        <taxon>Eukaryota</taxon>
        <taxon>Viridiplantae</taxon>
        <taxon>Streptophyta</taxon>
        <taxon>Embryophyta</taxon>
        <taxon>Tracheophyta</taxon>
        <taxon>Spermatophyta</taxon>
        <taxon>Magnoliopsida</taxon>
        <taxon>eudicotyledons</taxon>
        <taxon>Gunneridae</taxon>
        <taxon>Pentapetalae</taxon>
        <taxon>rosids</taxon>
        <taxon>fabids</taxon>
        <taxon>Fabales</taxon>
        <taxon>Fabaceae</taxon>
        <taxon>Caesalpinioideae</taxon>
        <taxon>Cassia clade</taxon>
        <taxon>Senna</taxon>
    </lineage>
</organism>
<dbReference type="Proteomes" id="UP000634136">
    <property type="component" value="Unassembled WGS sequence"/>
</dbReference>
<dbReference type="EMBL" id="JAAIUW010000012">
    <property type="protein sequence ID" value="KAF7806602.1"/>
    <property type="molecule type" value="Genomic_DNA"/>
</dbReference>
<evidence type="ECO:0000256" key="1">
    <source>
        <dbReference type="SAM" id="MobiDB-lite"/>
    </source>
</evidence>
<comment type="caution">
    <text evidence="2">The sequence shown here is derived from an EMBL/GenBank/DDBJ whole genome shotgun (WGS) entry which is preliminary data.</text>
</comment>
<sequence>MAKKIRRDQNEKADQIEDLSCQKK</sequence>
<evidence type="ECO:0000313" key="2">
    <source>
        <dbReference type="EMBL" id="KAF7806602.1"/>
    </source>
</evidence>
<feature type="region of interest" description="Disordered" evidence="1">
    <location>
        <begin position="1"/>
        <end position="24"/>
    </location>
</feature>
<dbReference type="AlphaFoldDB" id="A0A834W287"/>